<dbReference type="Gene3D" id="3.40.50.1820">
    <property type="entry name" value="alpha/beta hydrolase"/>
    <property type="match status" value="1"/>
</dbReference>
<proteinExistence type="predicted"/>
<dbReference type="SUPFAM" id="SSF53474">
    <property type="entry name" value="alpha/beta-Hydrolases"/>
    <property type="match status" value="1"/>
</dbReference>
<name>A0ABY7CKY3_9BASI</name>
<dbReference type="GeneID" id="77811127"/>
<evidence type="ECO:0000256" key="1">
    <source>
        <dbReference type="SAM" id="MobiDB-lite"/>
    </source>
</evidence>
<dbReference type="EMBL" id="CP110426">
    <property type="protein sequence ID" value="WAQ85889.1"/>
    <property type="molecule type" value="Genomic_DNA"/>
</dbReference>
<gene>
    <name evidence="2" type="ORF">PtA15_6A518</name>
</gene>
<sequence>MCLNMYDVRLVDTYPACGLTWPPDLADITPYLSRTDVKKALHAQDHSADGRMRGQSRQQFLG</sequence>
<evidence type="ECO:0000313" key="3">
    <source>
        <dbReference type="Proteomes" id="UP001164743"/>
    </source>
</evidence>
<dbReference type="Proteomes" id="UP001164743">
    <property type="component" value="Chromosome 6A"/>
</dbReference>
<feature type="compositionally biased region" description="Basic and acidic residues" evidence="1">
    <location>
        <begin position="42"/>
        <end position="52"/>
    </location>
</feature>
<organism evidence="2 3">
    <name type="scientific">Puccinia triticina</name>
    <dbReference type="NCBI Taxonomy" id="208348"/>
    <lineage>
        <taxon>Eukaryota</taxon>
        <taxon>Fungi</taxon>
        <taxon>Dikarya</taxon>
        <taxon>Basidiomycota</taxon>
        <taxon>Pucciniomycotina</taxon>
        <taxon>Pucciniomycetes</taxon>
        <taxon>Pucciniales</taxon>
        <taxon>Pucciniaceae</taxon>
        <taxon>Puccinia</taxon>
    </lineage>
</organism>
<accession>A0ABY7CKY3</accession>
<protein>
    <submittedName>
        <fullName evidence="2">Uncharacterized protein</fullName>
    </submittedName>
</protein>
<feature type="region of interest" description="Disordered" evidence="1">
    <location>
        <begin position="42"/>
        <end position="62"/>
    </location>
</feature>
<evidence type="ECO:0000313" key="2">
    <source>
        <dbReference type="EMBL" id="WAQ85889.1"/>
    </source>
</evidence>
<dbReference type="RefSeq" id="XP_053021444.1">
    <property type="nucleotide sequence ID" value="XM_053170232.1"/>
</dbReference>
<dbReference type="InterPro" id="IPR029058">
    <property type="entry name" value="AB_hydrolase_fold"/>
</dbReference>
<keyword evidence="3" id="KW-1185">Reference proteome</keyword>
<reference evidence="2" key="1">
    <citation type="submission" date="2022-10" db="EMBL/GenBank/DDBJ databases">
        <title>Puccinia triticina Genome sequencing and assembly.</title>
        <authorList>
            <person name="Li C."/>
        </authorList>
    </citation>
    <scope>NUCLEOTIDE SEQUENCE</scope>
    <source>
        <strain evidence="2">Pt15</strain>
    </source>
</reference>